<proteinExistence type="inferred from homology"/>
<dbReference type="GO" id="GO:0045505">
    <property type="term" value="F:dynein intermediate chain binding"/>
    <property type="evidence" value="ECO:0007669"/>
    <property type="project" value="TreeGrafter"/>
</dbReference>
<feature type="non-terminal residue" evidence="2">
    <location>
        <position position="147"/>
    </location>
</feature>
<dbReference type="PANTHER" id="PTHR21255:SF7">
    <property type="entry name" value="DYNEIN LIGHT CHAIN TCTEX-TYPE PROTEIN 2B"/>
    <property type="match status" value="1"/>
</dbReference>
<dbReference type="SMR" id="A0A482XAM0"/>
<dbReference type="Proteomes" id="UP000291343">
    <property type="component" value="Unassembled WGS sequence"/>
</dbReference>
<dbReference type="Pfam" id="PF03645">
    <property type="entry name" value="Tctex-1"/>
    <property type="match status" value="1"/>
</dbReference>
<keyword evidence="3" id="KW-1185">Reference proteome</keyword>
<dbReference type="Gene3D" id="3.30.1140.40">
    <property type="entry name" value="Tctex-1"/>
    <property type="match status" value="1"/>
</dbReference>
<comment type="similarity">
    <text evidence="1">Belongs to the dynein light chain Tctex-type family.</text>
</comment>
<dbReference type="InterPro" id="IPR005334">
    <property type="entry name" value="Tctex-1-like"/>
</dbReference>
<comment type="caution">
    <text evidence="2">The sequence shown here is derived from an EMBL/GenBank/DDBJ whole genome shotgun (WGS) entry which is preliminary data.</text>
</comment>
<evidence type="ECO:0000313" key="2">
    <source>
        <dbReference type="EMBL" id="RZF43015.1"/>
    </source>
</evidence>
<dbReference type="GO" id="GO:0005737">
    <property type="term" value="C:cytoplasm"/>
    <property type="evidence" value="ECO:0007669"/>
    <property type="project" value="TreeGrafter"/>
</dbReference>
<dbReference type="GO" id="GO:0005868">
    <property type="term" value="C:cytoplasmic dynein complex"/>
    <property type="evidence" value="ECO:0007669"/>
    <property type="project" value="TreeGrafter"/>
</dbReference>
<dbReference type="GO" id="GO:0007018">
    <property type="term" value="P:microtubule-based movement"/>
    <property type="evidence" value="ECO:0007669"/>
    <property type="project" value="TreeGrafter"/>
</dbReference>
<accession>A0A482XAM0</accession>
<name>A0A482XAM0_LAOST</name>
<protein>
    <recommendedName>
        <fullName evidence="4">Dynein light chain</fullName>
    </recommendedName>
</protein>
<dbReference type="CDD" id="cd21459">
    <property type="entry name" value="DLC-like_TCTEX1D2"/>
    <property type="match status" value="1"/>
</dbReference>
<dbReference type="EMBL" id="QKKF02013325">
    <property type="protein sequence ID" value="RZF43015.1"/>
    <property type="molecule type" value="Genomic_DNA"/>
</dbReference>
<dbReference type="PANTHER" id="PTHR21255">
    <property type="entry name" value="T-COMPLEX-ASSOCIATED-TESTIS-EXPRESSED 1/ DYNEIN LIGHT CHAIN"/>
    <property type="match status" value="1"/>
</dbReference>
<evidence type="ECO:0008006" key="4">
    <source>
        <dbReference type="Google" id="ProtNLM"/>
    </source>
</evidence>
<sequence length="147" mass="16675">MFKDDSDDNSSEENVVAPDMNPFEKRGFSVGNFAFYPGWTERFNTDKVKRIVENAIRDEMMFDEYDENHASTACAKIANHVREEVKRLVHPKFRIVVQVVIGGLMNGLGTSGAVRCLWDPKTDSMATDTLQTDNFFCCVSVFGIYTQ</sequence>
<reference evidence="2 3" key="1">
    <citation type="journal article" date="2017" name="Gigascience">
        <title>Genome sequence of the small brown planthopper, Laodelphax striatellus.</title>
        <authorList>
            <person name="Zhu J."/>
            <person name="Jiang F."/>
            <person name="Wang X."/>
            <person name="Yang P."/>
            <person name="Bao Y."/>
            <person name="Zhao W."/>
            <person name="Wang W."/>
            <person name="Lu H."/>
            <person name="Wang Q."/>
            <person name="Cui N."/>
            <person name="Li J."/>
            <person name="Chen X."/>
            <person name="Luo L."/>
            <person name="Yu J."/>
            <person name="Kang L."/>
            <person name="Cui F."/>
        </authorList>
    </citation>
    <scope>NUCLEOTIDE SEQUENCE [LARGE SCALE GENOMIC DNA]</scope>
    <source>
        <strain evidence="2">Lst14</strain>
    </source>
</reference>
<dbReference type="AlphaFoldDB" id="A0A482XAM0"/>
<dbReference type="STRING" id="195883.A0A482XAM0"/>
<evidence type="ECO:0000256" key="1">
    <source>
        <dbReference type="ARBA" id="ARBA00005361"/>
    </source>
</evidence>
<organism evidence="2 3">
    <name type="scientific">Laodelphax striatellus</name>
    <name type="common">Small brown planthopper</name>
    <name type="synonym">Delphax striatella</name>
    <dbReference type="NCBI Taxonomy" id="195883"/>
    <lineage>
        <taxon>Eukaryota</taxon>
        <taxon>Metazoa</taxon>
        <taxon>Ecdysozoa</taxon>
        <taxon>Arthropoda</taxon>
        <taxon>Hexapoda</taxon>
        <taxon>Insecta</taxon>
        <taxon>Pterygota</taxon>
        <taxon>Neoptera</taxon>
        <taxon>Paraneoptera</taxon>
        <taxon>Hemiptera</taxon>
        <taxon>Auchenorrhyncha</taxon>
        <taxon>Fulgoroidea</taxon>
        <taxon>Delphacidae</taxon>
        <taxon>Criomorphinae</taxon>
        <taxon>Laodelphax</taxon>
    </lineage>
</organism>
<evidence type="ECO:0000313" key="3">
    <source>
        <dbReference type="Proteomes" id="UP000291343"/>
    </source>
</evidence>
<dbReference type="OrthoDB" id="10248487at2759"/>
<dbReference type="InParanoid" id="A0A482XAM0"/>
<dbReference type="InterPro" id="IPR038586">
    <property type="entry name" value="Tctex-1-like_sf"/>
</dbReference>
<gene>
    <name evidence="2" type="ORF">LSTR_LSTR017544</name>
</gene>